<organism evidence="1 2">
    <name type="scientific">Pseudoalteromonas issachenkonii</name>
    <dbReference type="NCBI Taxonomy" id="152297"/>
    <lineage>
        <taxon>Bacteria</taxon>
        <taxon>Pseudomonadati</taxon>
        <taxon>Pseudomonadota</taxon>
        <taxon>Gammaproteobacteria</taxon>
        <taxon>Alteromonadales</taxon>
        <taxon>Pseudoalteromonadaceae</taxon>
        <taxon>Pseudoalteromonas</taxon>
    </lineage>
</organism>
<dbReference type="EMBL" id="CP011030">
    <property type="protein sequence ID" value="ATC89899.1"/>
    <property type="molecule type" value="Genomic_DNA"/>
</dbReference>
<sequence>MDKLIICPVNYRKTAKLTSIFCWILIRMHALHQQHLAVINNYPKS</sequence>
<evidence type="ECO:0000313" key="2">
    <source>
        <dbReference type="Proteomes" id="UP000217258"/>
    </source>
</evidence>
<keyword evidence="2" id="KW-1185">Reference proteome</keyword>
<protein>
    <submittedName>
        <fullName evidence="1">Uncharacterized protein</fullName>
    </submittedName>
</protein>
<evidence type="ECO:0000313" key="1">
    <source>
        <dbReference type="EMBL" id="ATC89899.1"/>
    </source>
</evidence>
<accession>A0ABM6N135</accession>
<dbReference type="Proteomes" id="UP000217258">
    <property type="component" value="Chromosome I"/>
</dbReference>
<proteinExistence type="predicted"/>
<gene>
    <name evidence="1" type="ORF">PISS_a0913</name>
</gene>
<name>A0ABM6N135_9GAMM</name>
<reference evidence="1 2" key="1">
    <citation type="submission" date="2015-06" db="EMBL/GenBank/DDBJ databases">
        <authorList>
            <person name="Xie B.-B."/>
            <person name="Rong J.-C."/>
            <person name="Qin Q.-L."/>
            <person name="Zhang Y.-Z."/>
        </authorList>
    </citation>
    <scope>NUCLEOTIDE SEQUENCE [LARGE SCALE GENOMIC DNA]</scope>
    <source>
        <strain evidence="1 2">KMM 3549</strain>
    </source>
</reference>